<dbReference type="Pfam" id="PF25036">
    <property type="entry name" value="VPS13_VAB"/>
    <property type="match status" value="2"/>
</dbReference>
<comment type="similarity">
    <text evidence="1">Belongs to the VPS13 family.</text>
</comment>
<feature type="domain" description="Vacuolar protein sorting-associated protein 13 VPS13 adaptor binding" evidence="6">
    <location>
        <begin position="2307"/>
        <end position="2610"/>
    </location>
</feature>
<comment type="caution">
    <text evidence="8">The sequence shown here is derived from an EMBL/GenBank/DDBJ whole genome shotgun (WGS) entry which is preliminary data.</text>
</comment>
<keyword evidence="9" id="KW-1185">Reference proteome</keyword>
<feature type="compositionally biased region" description="Low complexity" evidence="4">
    <location>
        <begin position="1547"/>
        <end position="1559"/>
    </location>
</feature>
<feature type="region of interest" description="Disordered" evidence="4">
    <location>
        <begin position="1036"/>
        <end position="1200"/>
    </location>
</feature>
<feature type="region of interest" description="Disordered" evidence="4">
    <location>
        <begin position="2614"/>
        <end position="2690"/>
    </location>
</feature>
<feature type="compositionally biased region" description="Polar residues" evidence="4">
    <location>
        <begin position="1092"/>
        <end position="1101"/>
    </location>
</feature>
<evidence type="ECO:0000256" key="4">
    <source>
        <dbReference type="SAM" id="MobiDB-lite"/>
    </source>
</evidence>
<accession>A0ABP1FIZ3</accession>
<reference evidence="8 9" key="1">
    <citation type="submission" date="2024-06" db="EMBL/GenBank/DDBJ databases">
        <authorList>
            <person name="Kraege A."/>
            <person name="Thomma B."/>
        </authorList>
    </citation>
    <scope>NUCLEOTIDE SEQUENCE [LARGE SCALE GENOMIC DNA]</scope>
</reference>
<feature type="compositionally biased region" description="Low complexity" evidence="4">
    <location>
        <begin position="1608"/>
        <end position="1618"/>
    </location>
</feature>
<keyword evidence="2" id="KW-0813">Transport</keyword>
<feature type="domain" description="Vacuolar protein sorting-associated protein 13 VPS13 adaptor binding" evidence="6">
    <location>
        <begin position="2711"/>
        <end position="2946"/>
    </location>
</feature>
<feature type="region of interest" description="Disordered" evidence="4">
    <location>
        <begin position="1669"/>
        <end position="1748"/>
    </location>
</feature>
<feature type="domain" description="Intermembrane lipid transfer protein VPS13-like C-terminal" evidence="7">
    <location>
        <begin position="3509"/>
        <end position="3602"/>
    </location>
</feature>
<evidence type="ECO:0000259" key="5">
    <source>
        <dbReference type="Pfam" id="PF12624"/>
    </source>
</evidence>
<evidence type="ECO:0000313" key="9">
    <source>
        <dbReference type="Proteomes" id="UP001497392"/>
    </source>
</evidence>
<feature type="region of interest" description="Disordered" evidence="4">
    <location>
        <begin position="1244"/>
        <end position="1298"/>
    </location>
</feature>
<feature type="region of interest" description="Disordered" evidence="4">
    <location>
        <begin position="2526"/>
        <end position="2552"/>
    </location>
</feature>
<sequence length="3688" mass="394760">MFEEWVGDVITRFVGHFLDVKKDQLRVSLWSGWSTSMTLENVRLKVEAFEYLQLPINITEGRIGRLVVQVPWRALQSRPVVVEMSDVWLCASPRKEEEWEEDMASQRAQAAKQAELAARDLMRLSRPGSKGATGTSAPPEGSGFAWSFLSHLSAMVLNRLQMTISNVHICFQEPPKPGMEPLSFGVRLSSLQTERTGKGSLGAIPEGMQVIKDMRVDGLSVYWCPPKHLTGADPESPIAAWLGSMEQSTVPGLPPDMHDILPSLSFDLRLTTKYGERGSSPGMVLGISIHFQRLGMCLQQSQLASIRVFGDQVKVWQKRGTYAVLRPNGWRSKPDTRTSPRLVWRFAIRTVLQDLGRHRRWLTLSDLVRRRQQRLKYQQLYLKRIEKHSTGKEAPNEVQGPEQAEDAELEALEAELSVSDILLFRTMAERQAQSQKAAALAAQQPDEEEVFQDATEVIHQNWLSWSVTSVAGYVGWVPGKDAPSQPAAPSEEDIQGLYRDLDFDPQAHETSGRPAGSAVGIKASVHVNAAILTLSEDVCLPELADQAKVLALELGGLEAEASWLEGELCVDVTSADIMAHDLSSLHLGTSDTILMRWSEGEEMAPQPSMDLPSPFADPLSSFLLSHNTAAADTGEPEPALHVNIKAPLLASSSQNPLEVAQVKVLVQPLQLQYQPSCFARLLKIVASPTGKSRTAELMDIIAAHDSLEVQSLSIAELACGSKPLPAISLEVEQQVLYTKLEFSLDSLAVTALPGPAGHSGQQEGSNILFPLSMTGSAELCKLPYKRLPQAKVWLSAEVVEVTATPQHLQLLTSLSEQHKEQQLALPAAQKPQQPQNQGAPLLELHASIAGVLATYDDGGSQLADAADTHLGLHVGPIKADVDISHDALHLQAKCAALQLDDRSRYTVLPPRVWGLIPRLASRMRIEQVKAIFSQEAGQGLMLSLELHDCEATGFQNEPGNFICRYRRAPPVGRVTYSESPELRKTSITLQDGCFGAGALMRIAAMFVRPDREGSVQDSADIEVQAAPVAAAGVITSVPEPPYSSGPDTAQPHRSDSAASGSDASAMTTALEDGSAASPGQKSLSSHSRDSSFRQAWKTSGGSPLPFEDIFEDPTGGSGTPPDSSRPSSRNTDSSGAEQPTTALETQRGAPQDALQSAVDGAENTRPADGLPGEAQNAADAERHSRHAAADSRAPPKRKDQFTMEILRCRAVAPDWQDTSAASSGPYWDRQHALTLNVPQLLLQLPPTNPAKHPSKHPVEVHSFDSASASAPAAQDDAEEGSKHESSTPSIPTYETSAQQEPTVITAVQLAFHVEVFDPGKASRVGYTSPFISIPEISMTYQGLQPVPSVTPDASASRPDLLPATRLQIPNAIFDVAPGRLAVLLAAITWAQGELAHILGQTAEQTPHQHRPPAMPLMSRLMRLSPVIAVATVQKCSLRLRGASPMQPALQLDMTGLEAEAVRLPEEAVGLRVKLPQLLFALRGLPESSDAEESAPESEGLEKASRSPKGLGRSASAPSPPLMRAETPSLKLEPITPWMPDDTAEFQSSSSVGSDSSPISQLGDRTASTGLAEATMLGSSPDEASQPVFTARQASGALSTLGMFRESPEGSGSPLSSRRSSLDSAGNLVRFLDARSGSVATASMHQLSSGSSTGSASGNAMYDAVSSQQYFSDSSDTPSGSGLAMFDARSSVSSDRSGGPREAMYDASPSAFSNRLHRVSSNGTNTSSNSGTEWYEAGEAGSNAPRAGGFRRVEEVTPQPEEGPAGKMLSLALLTAVDSSAAGMLGHACDAVPSATALLRATEAAGNATAVGHLGPVMLRLFTEGWDLALTVLRSYRDALPQASRPDAANGRVSVAMRHEDGLQQSAFSVTTHLVIVDVVATSYKGDSSRVPCGTLGVATRLEAHTERSALTDMAAKDVRVALSFGYSNATDDISRTAKHDSGMLLTLRDGQGTVTCPPSAPDARYEAAVNGGTMVLWASQHRLCCAALFLQAARSAAATLTAGGFTAVVPHKASRPSTASQLGILDVGIQSAVLYLSSDAGGAERPLAELCLNRLGGRLELEEQGLSWELDAQLALNIFSASHAGWEPVLEPWRCQIAGASPLAWVGRNVVLGSGMTTGVSSTEVLNLTATYTTFEAIERVRRLVRQAQDTASRPEASSLLNGSREPASGTRSAAGVVHRVQNSTELSLECWIAPPSQLTRDGFDTVLVESASAASLPIVASDSPAASSGSAGDMSHFFDNTEQSTAALSASASMATLQLAASKRRARPERLALFYMLAGQEGLASVIPLSRASRGFHSMTLRPGASLGTYRVSVAYDVAVQRHVETTVTLHSGIQIVNSTMLSLSIGEQTSGKEAMTVLATIAPGEAYSMPVLRKEPGLISVRPAGSGVAPEESQYQWSPSVRLQPLLDGVQPNTSSDEPARPRSRVARHLSCQATQSGLLQASFCIGVRPSPARAGWDLVVKAPLVVENMLPMPAEFLIRRKPSGQTPMRVFLQPKQLAYLHHTDIHHLDGVIVQAQGYQRSSPVRVPALQRSSDPAGGMERAGSMDGADEGQAVTSFQVASTGESSSITTVQLAHTQDRECGGHILQVSCGLWVYNCTGMPLALQQGDLDVSQQPDQDEVTMDDVPKDWLPPYESEESGSSLFRPESAKRAASKPSLQPKRQGMQQIMGSRRAGEVTTTPTRTRSTSRFGVAESLEGLPSYTQPSRWPSMRGSAAPGRRRLRVQLRVSNMRAPYGRSFWSEPLQLDAQGGAAIVSVPCPGPSPSYAQPDARAAYALSVTANRVPGTSGALALVVMPRYVLRNSLGQAVQFRQQETMLEKELAPGASRPLRWTDAALPRRLSVRIQDAGWLWSGGFALDTPGDIFVNIRHRDRGETRLVRVDICSTKGGVLIVNMSHQAAGFAPYRLDNCSPEVLHVRQLGCEEQQDILRPYSTINYAWDEPSLPHKLVLSLPGNRVLGVFEPDKVGFRRVIGLPGDYSYQWRERQLLVMITAEGPTCVLTIADLQKHEIAAPDEMDNRHGDRLGWQPWSSPVVSKAPASQRGAAVATALHADVHVGLAGIGLSIVTPEAEALYMLLDDIQVRATSSRVSRTVEACIRSIQVDNPQRDAIFPVGFLSPAPVASLGLSMLPEAALPSSSATKAPALCGRVAVWQRTPAGVRCFERIEVHMGPALLEADQQHLDQVLAALQHALKPLRKLLPSTSSEEEGASDVDMLVASYNRAPTQERKVYIACMHISPINVTISFLPAELQRRDHLNPNDITGTALGTGLQRLVALVGEVEGGRITLAPLHMEHPLLGMTALQQQVQSHYLRAALPELVKLVGSANVLGDPAKLIHHLGLGVWSFLASPASGLVEGARRGAPERIAAGMLDGTRGLITNTVYAFSNATAKMSGAARKGLAALGLEPAESRAGLPLRARLRSRARDNAAPDANPGLLGALLNGVVGILSEPVRGAEQGGVPGLLRGASRGAVGALVQPLAFALETSVAVADSLRSAIMGIPPLLPRARPPRHVASDEPLAVYNWSEAIGRALLLELDRGRNAGEGFLLCRQLAASSDFAVLTEQHLLCIVKPSQSSAPALRWTVALRDVLHFDRDQQRLRLVALPPGAVRPVKTLALLRRPLVVRPPSWPFFSASLQCQSAEDADMLCQGLQFTTQHGRALASSPVLERQRIAGQGIAGQGAPIWDP</sequence>
<dbReference type="Proteomes" id="UP001497392">
    <property type="component" value="Unassembled WGS sequence"/>
</dbReference>
<feature type="compositionally biased region" description="Low complexity" evidence="4">
    <location>
        <begin position="1119"/>
        <end position="1135"/>
    </location>
</feature>
<feature type="compositionally biased region" description="Low complexity" evidence="4">
    <location>
        <begin position="1056"/>
        <end position="1069"/>
    </location>
</feature>
<feature type="compositionally biased region" description="Polar residues" evidence="4">
    <location>
        <begin position="1669"/>
        <end position="1679"/>
    </location>
</feature>
<dbReference type="PANTHER" id="PTHR16166">
    <property type="entry name" value="VACUOLAR PROTEIN SORTING-ASSOCIATED PROTEIN VPS13"/>
    <property type="match status" value="1"/>
</dbReference>
<gene>
    <name evidence="8" type="primary">g1854</name>
    <name evidence="8" type="ORF">VP750_LOCUS1582</name>
</gene>
<feature type="domain" description="Chorein N-terminal" evidence="5">
    <location>
        <begin position="1"/>
        <end position="477"/>
    </location>
</feature>
<keyword evidence="3" id="KW-0445">Lipid transport</keyword>
<evidence type="ECO:0000256" key="2">
    <source>
        <dbReference type="ARBA" id="ARBA00022448"/>
    </source>
</evidence>
<evidence type="ECO:0000259" key="7">
    <source>
        <dbReference type="Pfam" id="PF25037"/>
    </source>
</evidence>
<feature type="compositionally biased region" description="Low complexity" evidence="4">
    <location>
        <begin position="1264"/>
        <end position="1274"/>
    </location>
</feature>
<dbReference type="EMBL" id="CAXHTA020000002">
    <property type="protein sequence ID" value="CAL5219923.1"/>
    <property type="molecule type" value="Genomic_DNA"/>
</dbReference>
<feature type="compositionally biased region" description="Low complexity" evidence="4">
    <location>
        <begin position="1719"/>
        <end position="1731"/>
    </location>
</feature>
<dbReference type="PANTHER" id="PTHR16166:SF143">
    <property type="entry name" value="PROTEIN SORTING-ASSOCIATED PROTEIN, PUTATIVE (DUF1162)-RELATED"/>
    <property type="match status" value="1"/>
</dbReference>
<proteinExistence type="inferred from homology"/>
<feature type="region of interest" description="Disordered" evidence="4">
    <location>
        <begin position="1485"/>
        <end position="1563"/>
    </location>
</feature>
<dbReference type="Pfam" id="PF25037">
    <property type="entry name" value="VPS13_C"/>
    <property type="match status" value="1"/>
</dbReference>
<protein>
    <submittedName>
        <fullName evidence="8">G1854 protein</fullName>
    </submittedName>
</protein>
<feature type="compositionally biased region" description="Low complexity" evidence="4">
    <location>
        <begin position="2680"/>
        <end position="2690"/>
    </location>
</feature>
<feature type="region of interest" description="Disordered" evidence="4">
    <location>
        <begin position="2149"/>
        <end position="2176"/>
    </location>
</feature>
<evidence type="ECO:0000313" key="8">
    <source>
        <dbReference type="EMBL" id="CAL5219923.1"/>
    </source>
</evidence>
<evidence type="ECO:0000259" key="6">
    <source>
        <dbReference type="Pfam" id="PF25036"/>
    </source>
</evidence>
<feature type="region of interest" description="Disordered" evidence="4">
    <location>
        <begin position="1599"/>
        <end position="1620"/>
    </location>
</feature>
<dbReference type="InterPro" id="IPR009543">
    <property type="entry name" value="VPS13_VAB"/>
</dbReference>
<feature type="compositionally biased region" description="Polar residues" evidence="4">
    <location>
        <begin position="1286"/>
        <end position="1298"/>
    </location>
</feature>
<organism evidence="8 9">
    <name type="scientific">Coccomyxa viridis</name>
    <dbReference type="NCBI Taxonomy" id="1274662"/>
    <lineage>
        <taxon>Eukaryota</taxon>
        <taxon>Viridiplantae</taxon>
        <taxon>Chlorophyta</taxon>
        <taxon>core chlorophytes</taxon>
        <taxon>Trebouxiophyceae</taxon>
        <taxon>Trebouxiophyceae incertae sedis</taxon>
        <taxon>Coccomyxaceae</taxon>
        <taxon>Coccomyxa</taxon>
    </lineage>
</organism>
<dbReference type="InterPro" id="IPR026854">
    <property type="entry name" value="VPS13_N"/>
</dbReference>
<evidence type="ECO:0000256" key="3">
    <source>
        <dbReference type="ARBA" id="ARBA00023055"/>
    </source>
</evidence>
<dbReference type="InterPro" id="IPR026847">
    <property type="entry name" value="VPS13"/>
</dbReference>
<dbReference type="Pfam" id="PF12624">
    <property type="entry name" value="VPS13_N"/>
    <property type="match status" value="1"/>
</dbReference>
<name>A0ABP1FIZ3_9CHLO</name>
<dbReference type="InterPro" id="IPR056748">
    <property type="entry name" value="VPS13-like_C"/>
</dbReference>
<evidence type="ECO:0000256" key="1">
    <source>
        <dbReference type="ARBA" id="ARBA00006545"/>
    </source>
</evidence>